<comment type="caution">
    <text evidence="1">The sequence shown here is derived from an EMBL/GenBank/DDBJ whole genome shotgun (WGS) entry which is preliminary data.</text>
</comment>
<dbReference type="Proteomes" id="UP000038010">
    <property type="component" value="Unassembled WGS sequence"/>
</dbReference>
<dbReference type="VEuPathDB" id="FungiDB:AB675_11026"/>
<accession>A0A0N1NXU2</accession>
<evidence type="ECO:0000313" key="2">
    <source>
        <dbReference type="Proteomes" id="UP000038010"/>
    </source>
</evidence>
<protein>
    <submittedName>
        <fullName evidence="1">Uncharacterized protein</fullName>
    </submittedName>
</protein>
<reference evidence="1 2" key="1">
    <citation type="submission" date="2015-06" db="EMBL/GenBank/DDBJ databases">
        <title>Draft genome of the ant-associated black yeast Phialophora attae CBS 131958.</title>
        <authorList>
            <person name="Moreno L.F."/>
            <person name="Stielow B.J."/>
            <person name="de Hoog S."/>
            <person name="Vicente V.A."/>
            <person name="Weiss V.A."/>
            <person name="de Vries M."/>
            <person name="Cruz L.M."/>
            <person name="Souza E.M."/>
        </authorList>
    </citation>
    <scope>NUCLEOTIDE SEQUENCE [LARGE SCALE GENOMIC DNA]</scope>
    <source>
        <strain evidence="1 2">CBS 131958</strain>
    </source>
</reference>
<dbReference type="EMBL" id="LFJN01000058">
    <property type="protein sequence ID" value="KPI34512.1"/>
    <property type="molecule type" value="Genomic_DNA"/>
</dbReference>
<gene>
    <name evidence="1" type="ORF">AB675_11026</name>
</gene>
<proteinExistence type="predicted"/>
<sequence>MAFWADIDDEYVQRYQQWHNCEHVPERVSIPGFIEGRRYRALDNSHHFLMYYDTTDTKVLSSDAYMAALNKPTKWTGEALTHFRKPTRDIFSRIAMSSKHFPFAAPYLTSMRFDLPDGGEEKYANQWLSSVGSLEHVIRVRMYKADAAIAKMGTSESKVHGGGPGKQTYLVFIEQSLPPDETEDAVSFGDAKIGNVLRQSEEVGKYWLEMAHVKRERN</sequence>
<dbReference type="RefSeq" id="XP_017994475.1">
    <property type="nucleotide sequence ID" value="XM_018139839.1"/>
</dbReference>
<evidence type="ECO:0000313" key="1">
    <source>
        <dbReference type="EMBL" id="KPI34512.1"/>
    </source>
</evidence>
<dbReference type="AlphaFoldDB" id="A0A0N1NXU2"/>
<keyword evidence="2" id="KW-1185">Reference proteome</keyword>
<name>A0A0N1NXU2_9EURO</name>
<dbReference type="OrthoDB" id="2851338at2759"/>
<dbReference type="GeneID" id="28731719"/>
<organism evidence="1 2">
    <name type="scientific">Cyphellophora attinorum</name>
    <dbReference type="NCBI Taxonomy" id="1664694"/>
    <lineage>
        <taxon>Eukaryota</taxon>
        <taxon>Fungi</taxon>
        <taxon>Dikarya</taxon>
        <taxon>Ascomycota</taxon>
        <taxon>Pezizomycotina</taxon>
        <taxon>Eurotiomycetes</taxon>
        <taxon>Chaetothyriomycetidae</taxon>
        <taxon>Chaetothyriales</taxon>
        <taxon>Cyphellophoraceae</taxon>
        <taxon>Cyphellophora</taxon>
    </lineage>
</organism>